<accession>K8EM60</accession>
<dbReference type="RefSeq" id="XP_007509944.1">
    <property type="nucleotide sequence ID" value="XM_007509882.1"/>
</dbReference>
<dbReference type="PANTHER" id="PTHR21196">
    <property type="entry name" value="U7 SNRNA-ASSOCIATED SM-LIKE PROTEIN LSM10"/>
    <property type="match status" value="1"/>
</dbReference>
<dbReference type="GO" id="GO:0006398">
    <property type="term" value="P:mRNA 3'-end processing by stem-loop binding and cleavage"/>
    <property type="evidence" value="ECO:0007669"/>
    <property type="project" value="TreeGrafter"/>
</dbReference>
<dbReference type="GO" id="GO:0071209">
    <property type="term" value="F:U7 snRNA binding"/>
    <property type="evidence" value="ECO:0007669"/>
    <property type="project" value="TreeGrafter"/>
</dbReference>
<keyword evidence="4" id="KW-1185">Reference proteome</keyword>
<evidence type="ECO:0000313" key="4">
    <source>
        <dbReference type="Proteomes" id="UP000198341"/>
    </source>
</evidence>
<dbReference type="InterPro" id="IPR010920">
    <property type="entry name" value="LSM_dom_sf"/>
</dbReference>
<dbReference type="Proteomes" id="UP000198341">
    <property type="component" value="Chromosome 12"/>
</dbReference>
<dbReference type="Gene3D" id="2.30.30.100">
    <property type="match status" value="1"/>
</dbReference>
<dbReference type="AlphaFoldDB" id="K8EM60"/>
<protein>
    <recommendedName>
        <fullName evidence="2">Sm domain-containing protein</fullName>
    </recommendedName>
</protein>
<feature type="compositionally biased region" description="Basic and acidic residues" evidence="1">
    <location>
        <begin position="137"/>
        <end position="147"/>
    </location>
</feature>
<dbReference type="GO" id="GO:0071254">
    <property type="term" value="C:cytoplasmic U snRNP body"/>
    <property type="evidence" value="ECO:0007669"/>
    <property type="project" value="TreeGrafter"/>
</dbReference>
<feature type="domain" description="Sm" evidence="2">
    <location>
        <begin position="41"/>
        <end position="95"/>
    </location>
</feature>
<dbReference type="InterPro" id="IPR001163">
    <property type="entry name" value="Sm_dom_euk/arc"/>
</dbReference>
<evidence type="ECO:0000256" key="1">
    <source>
        <dbReference type="SAM" id="MobiDB-lite"/>
    </source>
</evidence>
<dbReference type="GO" id="GO:0071208">
    <property type="term" value="F:histone pre-mRNA DCP binding"/>
    <property type="evidence" value="ECO:0007669"/>
    <property type="project" value="TreeGrafter"/>
</dbReference>
<evidence type="ECO:0000259" key="2">
    <source>
        <dbReference type="Pfam" id="PF01423"/>
    </source>
</evidence>
<organism evidence="3 4">
    <name type="scientific">Bathycoccus prasinos</name>
    <dbReference type="NCBI Taxonomy" id="41875"/>
    <lineage>
        <taxon>Eukaryota</taxon>
        <taxon>Viridiplantae</taxon>
        <taxon>Chlorophyta</taxon>
        <taxon>Mamiellophyceae</taxon>
        <taxon>Mamiellales</taxon>
        <taxon>Bathycoccaceae</taxon>
        <taxon>Bathycoccus</taxon>
    </lineage>
</organism>
<dbReference type="InterPro" id="IPR052840">
    <property type="entry name" value="U7_snRNA_Sm-like"/>
</dbReference>
<dbReference type="KEGG" id="bpg:Bathy12g02710"/>
<dbReference type="EMBL" id="FO082267">
    <property type="protein sequence ID" value="CCO19059.1"/>
    <property type="molecule type" value="Genomic_DNA"/>
</dbReference>
<dbReference type="OrthoDB" id="10256176at2759"/>
<sequence length="156" mass="18163">MPPLPNTHTKKDRKKSTKPRTPHSEQSLLCYVQSLVNVPLVIVELRDDSVVRGTVVECDDCMHVTLKRCERVTIDREIREYEHLFIKNRTIRGIHVPKRYETCELIEKRREEQFQARTFYQRQVVQGTNVGKGRLGKGTDGDVERSSINESEVLDE</sequence>
<feature type="region of interest" description="Disordered" evidence="1">
    <location>
        <begin position="131"/>
        <end position="156"/>
    </location>
</feature>
<gene>
    <name evidence="3" type="ordered locus">Bathy12g02710</name>
</gene>
<evidence type="ECO:0000313" key="3">
    <source>
        <dbReference type="EMBL" id="CCO19059.1"/>
    </source>
</evidence>
<dbReference type="GeneID" id="19012436"/>
<name>K8EM60_9CHLO</name>
<dbReference type="SUPFAM" id="SSF50182">
    <property type="entry name" value="Sm-like ribonucleoproteins"/>
    <property type="match status" value="1"/>
</dbReference>
<dbReference type="PANTHER" id="PTHR21196:SF1">
    <property type="entry name" value="U7 SNRNA-ASSOCIATED SM-LIKE PROTEIN LSM10"/>
    <property type="match status" value="1"/>
</dbReference>
<dbReference type="eggNOG" id="KOG3428">
    <property type="taxonomic scope" value="Eukaryota"/>
</dbReference>
<dbReference type="Pfam" id="PF01423">
    <property type="entry name" value="LSM"/>
    <property type="match status" value="1"/>
</dbReference>
<reference evidence="3 4" key="1">
    <citation type="submission" date="2011-10" db="EMBL/GenBank/DDBJ databases">
        <authorList>
            <person name="Genoscope - CEA"/>
        </authorList>
    </citation>
    <scope>NUCLEOTIDE SEQUENCE [LARGE SCALE GENOMIC DNA]</scope>
    <source>
        <strain evidence="3 4">RCC 1105</strain>
    </source>
</reference>
<dbReference type="GO" id="GO:0016604">
    <property type="term" value="C:nuclear body"/>
    <property type="evidence" value="ECO:0007669"/>
    <property type="project" value="TreeGrafter"/>
</dbReference>
<proteinExistence type="predicted"/>
<dbReference type="STRING" id="41875.K8EM60"/>
<feature type="compositionally biased region" description="Basic residues" evidence="1">
    <location>
        <begin position="8"/>
        <end position="21"/>
    </location>
</feature>
<feature type="region of interest" description="Disordered" evidence="1">
    <location>
        <begin position="1"/>
        <end position="25"/>
    </location>
</feature>